<dbReference type="PANTHER" id="PTHR22741:SF11">
    <property type="entry name" value="SICKLE TAIL PROTEIN HOMOLOG"/>
    <property type="match status" value="1"/>
</dbReference>
<gene>
    <name evidence="1" type="ORF">P7K49_014748</name>
</gene>
<evidence type="ECO:0000313" key="1">
    <source>
        <dbReference type="EMBL" id="KAK2105234.1"/>
    </source>
</evidence>
<name>A0ABQ9V8I4_SAGOE</name>
<dbReference type="EMBL" id="JASSZA010000007">
    <property type="protein sequence ID" value="KAK2105234.1"/>
    <property type="molecule type" value="Genomic_DNA"/>
</dbReference>
<reference evidence="1 2" key="1">
    <citation type="submission" date="2023-05" db="EMBL/GenBank/DDBJ databases">
        <title>B98-5 Cell Line De Novo Hybrid Assembly: An Optical Mapping Approach.</title>
        <authorList>
            <person name="Kananen K."/>
            <person name="Auerbach J.A."/>
            <person name="Kautto E."/>
            <person name="Blachly J.S."/>
        </authorList>
    </citation>
    <scope>NUCLEOTIDE SEQUENCE [LARGE SCALE GENOMIC DNA]</scope>
    <source>
        <strain evidence="1">B95-8</strain>
        <tissue evidence="1">Cell line</tissue>
    </source>
</reference>
<accession>A0ABQ9V8I4</accession>
<dbReference type="Proteomes" id="UP001266305">
    <property type="component" value="Unassembled WGS sequence"/>
</dbReference>
<proteinExistence type="predicted"/>
<sequence>MHTWPLHFLCEASCSPLRAGVLAPRSELEDFVEDLRKDSTSASRAVTLKDVEDGAFLLRQVGEAVATLKGEFPTLQNKMRAILRIEVEAVRFLKEEPHKLDSLLKRVRSMTDILTMLR</sequence>
<dbReference type="InterPro" id="IPR051825">
    <property type="entry name" value="SRCIN1"/>
</dbReference>
<organism evidence="1 2">
    <name type="scientific">Saguinus oedipus</name>
    <name type="common">Cotton-top tamarin</name>
    <name type="synonym">Oedipomidas oedipus</name>
    <dbReference type="NCBI Taxonomy" id="9490"/>
    <lineage>
        <taxon>Eukaryota</taxon>
        <taxon>Metazoa</taxon>
        <taxon>Chordata</taxon>
        <taxon>Craniata</taxon>
        <taxon>Vertebrata</taxon>
        <taxon>Euteleostomi</taxon>
        <taxon>Mammalia</taxon>
        <taxon>Eutheria</taxon>
        <taxon>Euarchontoglires</taxon>
        <taxon>Primates</taxon>
        <taxon>Haplorrhini</taxon>
        <taxon>Platyrrhini</taxon>
        <taxon>Cebidae</taxon>
        <taxon>Callitrichinae</taxon>
        <taxon>Saguinus</taxon>
    </lineage>
</organism>
<feature type="non-terminal residue" evidence="1">
    <location>
        <position position="118"/>
    </location>
</feature>
<dbReference type="PANTHER" id="PTHR22741">
    <property type="entry name" value="P140CAP/SNIP-RELATED"/>
    <property type="match status" value="1"/>
</dbReference>
<comment type="caution">
    <text evidence="1">The sequence shown here is derived from an EMBL/GenBank/DDBJ whole genome shotgun (WGS) entry which is preliminary data.</text>
</comment>
<evidence type="ECO:0000313" key="2">
    <source>
        <dbReference type="Proteomes" id="UP001266305"/>
    </source>
</evidence>
<keyword evidence="2" id="KW-1185">Reference proteome</keyword>
<protein>
    <submittedName>
        <fullName evidence="1">Uncharacterized protein</fullName>
    </submittedName>
</protein>
<dbReference type="Gene3D" id="1.20.58.1540">
    <property type="entry name" value="Actin interacting protein 3, C-terminal domain"/>
    <property type="match status" value="1"/>
</dbReference>